<dbReference type="EMBL" id="LNQE01001537">
    <property type="protein sequence ID" value="KUG15708.1"/>
    <property type="molecule type" value="Genomic_DNA"/>
</dbReference>
<reference evidence="2" key="1">
    <citation type="journal article" date="2015" name="Proc. Natl. Acad. Sci. U.S.A.">
        <title>Networks of energetic and metabolic interactions define dynamics in microbial communities.</title>
        <authorList>
            <person name="Embree M."/>
            <person name="Liu J.K."/>
            <person name="Al-Bassam M.M."/>
            <person name="Zengler K."/>
        </authorList>
    </citation>
    <scope>NUCLEOTIDE SEQUENCE</scope>
</reference>
<name>A0A0W8F4A6_9ZZZZ</name>
<evidence type="ECO:0008006" key="3">
    <source>
        <dbReference type="Google" id="ProtNLM"/>
    </source>
</evidence>
<proteinExistence type="inferred from homology"/>
<evidence type="ECO:0000256" key="1">
    <source>
        <dbReference type="ARBA" id="ARBA00010568"/>
    </source>
</evidence>
<dbReference type="SUPFAM" id="SSF55418">
    <property type="entry name" value="eIF4e-like"/>
    <property type="match status" value="1"/>
</dbReference>
<dbReference type="InterPro" id="IPR023398">
    <property type="entry name" value="TIF_eIF4e-like"/>
</dbReference>
<dbReference type="AlphaFoldDB" id="A0A0W8F4A6"/>
<dbReference type="Gene3D" id="3.30.760.10">
    <property type="entry name" value="RNA Cap, Translation Initiation Factor Eif4e"/>
    <property type="match status" value="1"/>
</dbReference>
<dbReference type="InterPro" id="IPR015034">
    <property type="entry name" value="Bles03"/>
</dbReference>
<evidence type="ECO:0000313" key="2">
    <source>
        <dbReference type="EMBL" id="KUG15708.1"/>
    </source>
</evidence>
<comment type="caution">
    <text evidence="2">The sequence shown here is derived from an EMBL/GenBank/DDBJ whole genome shotgun (WGS) entry which is preliminary data.</text>
</comment>
<accession>A0A0W8F4A6</accession>
<dbReference type="PANTHER" id="PTHR31977:SF1">
    <property type="entry name" value="UPF0696 PROTEIN C11ORF68"/>
    <property type="match status" value="1"/>
</dbReference>
<comment type="similarity">
    <text evidence="1">Belongs to the UPF0696 family.</text>
</comment>
<sequence>MEEVDPGALADVAYGLFEVMLNALLCARGPYLFELVERGIDFEPAFLEILGKFSSEYPDLGDALIQRFGSPPAIYASILEGEGVIPGRTTRMYWIVQDAPGVQPDAIEDELAGKWLIFLPMERVDEAWIKVRDATCRNELGISAKVSTAKPNPDSRDSMKVIYIYTPDWRDEADVMRVRERLRELGFVDRIGYKRNIETFRGEYSQKGKRVTFYSA</sequence>
<gene>
    <name evidence="2" type="ORF">ASZ90_014630</name>
</gene>
<protein>
    <recommendedName>
        <fullName evidence="3">DUF1917 domain-containing protein</fullName>
    </recommendedName>
</protein>
<dbReference type="PANTHER" id="PTHR31977">
    <property type="entry name" value="UPF0696 PROTEIN C11ORF68"/>
    <property type="match status" value="1"/>
</dbReference>
<organism evidence="2">
    <name type="scientific">hydrocarbon metagenome</name>
    <dbReference type="NCBI Taxonomy" id="938273"/>
    <lineage>
        <taxon>unclassified sequences</taxon>
        <taxon>metagenomes</taxon>
        <taxon>ecological metagenomes</taxon>
    </lineage>
</organism>
<dbReference type="Pfam" id="PF08939">
    <property type="entry name" value="Bles03"/>
    <property type="match status" value="1"/>
</dbReference>